<name>T0ZDQ2_9ZZZZ</name>
<dbReference type="GO" id="GO:0045901">
    <property type="term" value="P:positive regulation of translational elongation"/>
    <property type="evidence" value="ECO:0007669"/>
    <property type="project" value="InterPro"/>
</dbReference>
<feature type="domain" description="Translation initiation factor 5A C-terminal" evidence="1">
    <location>
        <begin position="1"/>
        <end position="58"/>
    </location>
</feature>
<dbReference type="EMBL" id="AUZZ01006463">
    <property type="protein sequence ID" value="EQD46261.1"/>
    <property type="molecule type" value="Genomic_DNA"/>
</dbReference>
<dbReference type="SMART" id="SM01376">
    <property type="entry name" value="eIF-5a"/>
    <property type="match status" value="1"/>
</dbReference>
<gene>
    <name evidence="2" type="ORF">B2A_08960</name>
</gene>
<reference evidence="2" key="2">
    <citation type="journal article" date="2014" name="ISME J.">
        <title>Microbial stratification in low pH oxic and suboxic macroscopic growths along an acid mine drainage.</title>
        <authorList>
            <person name="Mendez-Garcia C."/>
            <person name="Mesa V."/>
            <person name="Sprenger R.R."/>
            <person name="Richter M."/>
            <person name="Diez M.S."/>
            <person name="Solano J."/>
            <person name="Bargiela R."/>
            <person name="Golyshina O.V."/>
            <person name="Manteca A."/>
            <person name="Ramos J.L."/>
            <person name="Gallego J.R."/>
            <person name="Llorente I."/>
            <person name="Martins Dos Santos V.A."/>
            <person name="Jensen O.N."/>
            <person name="Pelaez A.I."/>
            <person name="Sanchez J."/>
            <person name="Ferrer M."/>
        </authorList>
    </citation>
    <scope>NUCLEOTIDE SEQUENCE</scope>
</reference>
<reference evidence="2" key="1">
    <citation type="submission" date="2013-08" db="EMBL/GenBank/DDBJ databases">
        <authorList>
            <person name="Mendez C."/>
            <person name="Richter M."/>
            <person name="Ferrer M."/>
            <person name="Sanchez J."/>
        </authorList>
    </citation>
    <scope>NUCLEOTIDE SEQUENCE</scope>
</reference>
<dbReference type="Gene3D" id="2.40.50.140">
    <property type="entry name" value="Nucleic acid-binding proteins"/>
    <property type="match status" value="1"/>
</dbReference>
<comment type="caution">
    <text evidence="2">The sequence shown here is derived from an EMBL/GenBank/DDBJ whole genome shotgun (WGS) entry which is preliminary data.</text>
</comment>
<dbReference type="InterPro" id="IPR020189">
    <property type="entry name" value="IF5A_C"/>
</dbReference>
<dbReference type="Pfam" id="PF01287">
    <property type="entry name" value="eIF-5a"/>
    <property type="match status" value="1"/>
</dbReference>
<dbReference type="GO" id="GO:0003723">
    <property type="term" value="F:RNA binding"/>
    <property type="evidence" value="ECO:0007669"/>
    <property type="project" value="InterPro"/>
</dbReference>
<evidence type="ECO:0000313" key="2">
    <source>
        <dbReference type="EMBL" id="EQD46261.1"/>
    </source>
</evidence>
<dbReference type="GO" id="GO:0003746">
    <property type="term" value="F:translation elongation factor activity"/>
    <property type="evidence" value="ECO:0007669"/>
    <property type="project" value="InterPro"/>
</dbReference>
<accession>T0ZDQ2</accession>
<dbReference type="GO" id="GO:0045905">
    <property type="term" value="P:positive regulation of translational termination"/>
    <property type="evidence" value="ECO:0007669"/>
    <property type="project" value="InterPro"/>
</dbReference>
<evidence type="ECO:0000259" key="1">
    <source>
        <dbReference type="SMART" id="SM01376"/>
    </source>
</evidence>
<proteinExistence type="predicted"/>
<dbReference type="CDD" id="cd04467">
    <property type="entry name" value="S1_aIF5A"/>
    <property type="match status" value="1"/>
</dbReference>
<feature type="non-terminal residue" evidence="2">
    <location>
        <position position="1"/>
    </location>
</feature>
<dbReference type="AlphaFoldDB" id="T0ZDQ2"/>
<keyword evidence="2" id="KW-0648">Protein biosynthesis</keyword>
<dbReference type="GO" id="GO:0043022">
    <property type="term" value="F:ribosome binding"/>
    <property type="evidence" value="ECO:0007669"/>
    <property type="project" value="InterPro"/>
</dbReference>
<dbReference type="SUPFAM" id="SSF50249">
    <property type="entry name" value="Nucleic acid-binding proteins"/>
    <property type="match status" value="1"/>
</dbReference>
<dbReference type="InterPro" id="IPR012340">
    <property type="entry name" value="NA-bd_OB-fold"/>
</dbReference>
<sequence length="60" mass="6680">KRKAQIVSIEGNNAQVMDLETYQVSTLPIPEELQGKLKAGEEVELLEAMGRQALSRIINQ</sequence>
<organism evidence="2">
    <name type="scientific">mine drainage metagenome</name>
    <dbReference type="NCBI Taxonomy" id="410659"/>
    <lineage>
        <taxon>unclassified sequences</taxon>
        <taxon>metagenomes</taxon>
        <taxon>ecological metagenomes</taxon>
    </lineage>
</organism>
<keyword evidence="2" id="KW-0396">Initiation factor</keyword>
<protein>
    <submittedName>
        <fullName evidence="2">Translation initiation factor eIF-5A</fullName>
    </submittedName>
</protein>
<dbReference type="GO" id="GO:0003743">
    <property type="term" value="F:translation initiation factor activity"/>
    <property type="evidence" value="ECO:0007669"/>
    <property type="project" value="UniProtKB-KW"/>
</dbReference>